<feature type="region of interest" description="Disordered" evidence="1">
    <location>
        <begin position="210"/>
        <end position="255"/>
    </location>
</feature>
<comment type="caution">
    <text evidence="2">The sequence shown here is derived from an EMBL/GenBank/DDBJ whole genome shotgun (WGS) entry which is preliminary data.</text>
</comment>
<accession>A0A930PPH2</accession>
<proteinExistence type="predicted"/>
<evidence type="ECO:0000256" key="1">
    <source>
        <dbReference type="SAM" id="MobiDB-lite"/>
    </source>
</evidence>
<dbReference type="Proteomes" id="UP000713964">
    <property type="component" value="Unassembled WGS sequence"/>
</dbReference>
<organism evidence="2 3">
    <name type="scientific">Rothia mucilaginosa</name>
    <dbReference type="NCBI Taxonomy" id="43675"/>
    <lineage>
        <taxon>Bacteria</taxon>
        <taxon>Bacillati</taxon>
        <taxon>Actinomycetota</taxon>
        <taxon>Actinomycetes</taxon>
        <taxon>Micrococcales</taxon>
        <taxon>Micrococcaceae</taxon>
        <taxon>Rothia</taxon>
    </lineage>
</organism>
<evidence type="ECO:0000313" key="3">
    <source>
        <dbReference type="Proteomes" id="UP000713964"/>
    </source>
</evidence>
<reference evidence="2" key="1">
    <citation type="submission" date="2020-04" db="EMBL/GenBank/DDBJ databases">
        <title>Deep metagenomics examines the oral microbiome during advanced dental caries in children, revealing novel taxa and co-occurrences with host molecules.</title>
        <authorList>
            <person name="Baker J.L."/>
            <person name="Morton J.T."/>
            <person name="Dinis M."/>
            <person name="Alvarez R."/>
            <person name="Tran N.C."/>
            <person name="Knight R."/>
            <person name="Edlund A."/>
        </authorList>
    </citation>
    <scope>NUCLEOTIDE SEQUENCE</scope>
    <source>
        <strain evidence="2">JCVI_29_bin.11</strain>
    </source>
</reference>
<name>A0A930PPH2_9MICC</name>
<sequence length="370" mass="39077">MAKRPPSSDERLREVYNSAVLTTDPTLTGRAWTMAVTERAYSILTTEDEIIEKLRTLDACYSNNPDGKAYYGVIVAAYVDPKIAYRGFIRFLAPNPEDRSGPWLEEEVRTAPLRGNLDGQHLYQKAVSLIGHRVLIAKNKDANAPKTRAPWVLTHLEDGGFDTTKPNWGAEWNQAAGADLNPVPSNSHLIAGGAPAKGFSAPITDPEALAIHHSSPAPGSSDAVASAPTETATATAPAAVPEPQMQEPAPEVPATVQDQAQIVGQQQMSVDPAPAPVSVPANQAFLHQESAPAPVASAPTEYTSNQAKSAIIAGAKGLGLADAQAVQAAKAAWNTALGSPDAETVSAQQVDQAVAWIEEQMRHRAASAHS</sequence>
<gene>
    <name evidence="2" type="ORF">HXO58_07840</name>
</gene>
<feature type="compositionally biased region" description="Low complexity" evidence="1">
    <location>
        <begin position="223"/>
        <end position="243"/>
    </location>
</feature>
<dbReference type="AlphaFoldDB" id="A0A930PPH2"/>
<protein>
    <submittedName>
        <fullName evidence="2">Uncharacterized protein</fullName>
    </submittedName>
</protein>
<evidence type="ECO:0000313" key="2">
    <source>
        <dbReference type="EMBL" id="MBF1659730.1"/>
    </source>
</evidence>
<dbReference type="EMBL" id="JABZXL010000024">
    <property type="protein sequence ID" value="MBF1659730.1"/>
    <property type="molecule type" value="Genomic_DNA"/>
</dbReference>